<dbReference type="Proteomes" id="UP001431209">
    <property type="component" value="Unassembled WGS sequence"/>
</dbReference>
<dbReference type="SUPFAM" id="SSF53474">
    <property type="entry name" value="alpha/beta-Hydrolases"/>
    <property type="match status" value="1"/>
</dbReference>
<dbReference type="InterPro" id="IPR029058">
    <property type="entry name" value="AB_hydrolase_fold"/>
</dbReference>
<dbReference type="AlphaFoldDB" id="A0AAW2Z2I3"/>
<dbReference type="Pfam" id="PF12697">
    <property type="entry name" value="Abhydrolase_6"/>
    <property type="match status" value="1"/>
</dbReference>
<keyword evidence="3" id="KW-1185">Reference proteome</keyword>
<evidence type="ECO:0000313" key="3">
    <source>
        <dbReference type="Proteomes" id="UP001431209"/>
    </source>
</evidence>
<dbReference type="InterPro" id="IPR000073">
    <property type="entry name" value="AB_hydrolase_1"/>
</dbReference>
<accession>A0AAW2Z2I3</accession>
<organism evidence="2 3">
    <name type="scientific">Acrasis kona</name>
    <dbReference type="NCBI Taxonomy" id="1008807"/>
    <lineage>
        <taxon>Eukaryota</taxon>
        <taxon>Discoba</taxon>
        <taxon>Heterolobosea</taxon>
        <taxon>Tetramitia</taxon>
        <taxon>Eutetramitia</taxon>
        <taxon>Acrasidae</taxon>
        <taxon>Acrasis</taxon>
    </lineage>
</organism>
<gene>
    <name evidence="2" type="ORF">AKO1_014859</name>
</gene>
<proteinExistence type="predicted"/>
<evidence type="ECO:0000313" key="2">
    <source>
        <dbReference type="EMBL" id="KAL0483203.1"/>
    </source>
</evidence>
<reference evidence="2 3" key="1">
    <citation type="submission" date="2024-03" db="EMBL/GenBank/DDBJ databases">
        <title>The Acrasis kona genome and developmental transcriptomes reveal deep origins of eukaryotic multicellular pathways.</title>
        <authorList>
            <person name="Sheikh S."/>
            <person name="Fu C.-J."/>
            <person name="Brown M.W."/>
            <person name="Baldauf S.L."/>
        </authorList>
    </citation>
    <scope>NUCLEOTIDE SEQUENCE [LARGE SCALE GENOMIC DNA]</scope>
    <source>
        <strain evidence="2 3">ATCC MYA-3509</strain>
    </source>
</reference>
<dbReference type="EMBL" id="JAOPGA020000945">
    <property type="protein sequence ID" value="KAL0483203.1"/>
    <property type="molecule type" value="Genomic_DNA"/>
</dbReference>
<name>A0AAW2Z2I3_9EUKA</name>
<protein>
    <submittedName>
        <fullName evidence="2">O-methyltransferase</fullName>
    </submittedName>
</protein>
<sequence length="352" mass="40174">MNIAKYIRYGGSVVLANAGFIAFTTLSHYKKVNYDDKINYPQQGEILRTFNHELHFVSSPRTPNQTSKTSVVLIGDYGEPSEVFETLQDAIIKDNPNVNRVIRYDRFGYGYSEFSSAPRHASNMTSEVGSLIEEQKLVEDGNKVVLVGHGSGCLIARLLRDRLKDGVASTVLVSPNHEKMILNEEKWYQGYAEQSSSPYLLLSLMNFLGFIEIVSKIKPNINDAPIYATASPKSEAWIRTQLYKDYYYETYLKELSQSKLSAKQVDESRATQNSITPIVVVNVNHDKEHKIRRNYFDVLRKDDKDLYKHYLEDLKTLSPDSKLETLHNYDHYSVLSSPELANIVRDVVNKKA</sequence>
<evidence type="ECO:0000259" key="1">
    <source>
        <dbReference type="Pfam" id="PF12697"/>
    </source>
</evidence>
<comment type="caution">
    <text evidence="2">The sequence shown here is derived from an EMBL/GenBank/DDBJ whole genome shotgun (WGS) entry which is preliminary data.</text>
</comment>
<dbReference type="Gene3D" id="3.40.50.1820">
    <property type="entry name" value="alpha/beta hydrolase"/>
    <property type="match status" value="1"/>
</dbReference>
<feature type="domain" description="AB hydrolase-1" evidence="1">
    <location>
        <begin position="100"/>
        <end position="339"/>
    </location>
</feature>